<feature type="compositionally biased region" description="Pro residues" evidence="1">
    <location>
        <begin position="182"/>
        <end position="206"/>
    </location>
</feature>
<feature type="region of interest" description="Disordered" evidence="1">
    <location>
        <begin position="770"/>
        <end position="824"/>
    </location>
</feature>
<feature type="region of interest" description="Disordered" evidence="1">
    <location>
        <begin position="624"/>
        <end position="685"/>
    </location>
</feature>
<protein>
    <submittedName>
        <fullName evidence="2">Uncharacterized protein</fullName>
    </submittedName>
</protein>
<dbReference type="OrthoDB" id="2367685at2759"/>
<accession>A0A8H5C939</accession>
<evidence type="ECO:0000313" key="2">
    <source>
        <dbReference type="EMBL" id="KAF5337401.1"/>
    </source>
</evidence>
<feature type="compositionally biased region" description="Low complexity" evidence="1">
    <location>
        <begin position="492"/>
        <end position="503"/>
    </location>
</feature>
<evidence type="ECO:0000313" key="3">
    <source>
        <dbReference type="Proteomes" id="UP000541558"/>
    </source>
</evidence>
<feature type="compositionally biased region" description="Polar residues" evidence="1">
    <location>
        <begin position="630"/>
        <end position="644"/>
    </location>
</feature>
<organism evidence="2 3">
    <name type="scientific">Ephemerocybe angulata</name>
    <dbReference type="NCBI Taxonomy" id="980116"/>
    <lineage>
        <taxon>Eukaryota</taxon>
        <taxon>Fungi</taxon>
        <taxon>Dikarya</taxon>
        <taxon>Basidiomycota</taxon>
        <taxon>Agaricomycotina</taxon>
        <taxon>Agaricomycetes</taxon>
        <taxon>Agaricomycetidae</taxon>
        <taxon>Agaricales</taxon>
        <taxon>Agaricineae</taxon>
        <taxon>Psathyrellaceae</taxon>
        <taxon>Ephemerocybe</taxon>
    </lineage>
</organism>
<dbReference type="AlphaFoldDB" id="A0A8H5C939"/>
<sequence length="824" mass="87284">MTTRQTPYVPLLNPDRRPLPSGWTQHYDASRKLWVYLDMSALPPRATLTHPAGPSIDAPSRGNAHTRAFSAGEPQLSSGALAKPINVPYHEARGHRERQKKTLAQQLYSSALPAVKKVEGADKSFAMRTTIALNEESAPAYGSIETSGFSTAASSSLTKPSFASSSGPSYVTPAKTLSRRPLPTPPSSSLPQKPQPPLQPSPPPARAPEASAPLTTGHNRYSRRLPFTPTAVDAEHNDNVAGSDLRDSPPQPTRRVADPSLDPPITLALRVKPPSYSTAIRPLSFRPKFEPRTSSSSFLPTLPTIAGSSRNSSVSHDQQHALDTLTPSASCDTASTNTSSPQTPNSDPLSLSSRSDHTPSKPLTPYQPLTLTLPDTSLSISSTATTPSSVPTTLQSSPPTTPEPGLPSPFSPNRRPPRDYFAPPQIVAIVTQPSPTSPSHSRISTSTFDATTLYNDPSNSTSRLAAAASHASPELLHSDGRPEPGEIPPALSTSPSPMTSRSSIGLHQPSNSFSASATSMASQVARPAPVNRDPDLVETPPPGTILPSTSMTIGETTKNRLRKLGAGFSKNVGKKSSGVIRTLKAGMSSSVDLRASSGVKIDAEAVGREIDDGIRSVLSAGEEMAPANDHTPSPTVSPQPTAHSQVPAEDKRIPSPLGAALPLQSQNTDSTLRSTPTQTQKQTPVLAPVRNTNLSPLPYPLGSTNSFTSPQQYPQQPPEEDYNKIVEQMQAFNRIAAASDTNLAQRPNFFHSPSVPNIAQASAHNMLVNTPLQSQHPPPPPAGSTSRVTFAPHRPTTPSSGKQGSRLRAVMNSFTGSPKIARST</sequence>
<feature type="compositionally biased region" description="Low complexity" evidence="1">
    <location>
        <begin position="363"/>
        <end position="398"/>
    </location>
</feature>
<feature type="compositionally biased region" description="Low complexity" evidence="1">
    <location>
        <begin position="333"/>
        <end position="346"/>
    </location>
</feature>
<feature type="region of interest" description="Disordered" evidence="1">
    <location>
        <begin position="459"/>
        <end position="556"/>
    </location>
</feature>
<feature type="compositionally biased region" description="Polar residues" evidence="1">
    <location>
        <begin position="663"/>
        <end position="683"/>
    </location>
</feature>
<keyword evidence="3" id="KW-1185">Reference proteome</keyword>
<feature type="compositionally biased region" description="Polar residues" evidence="1">
    <location>
        <begin position="151"/>
        <end position="169"/>
    </location>
</feature>
<proteinExistence type="predicted"/>
<comment type="caution">
    <text evidence="2">The sequence shown here is derived from an EMBL/GenBank/DDBJ whole genome shotgun (WGS) entry which is preliminary data.</text>
</comment>
<evidence type="ECO:0000256" key="1">
    <source>
        <dbReference type="SAM" id="MobiDB-lite"/>
    </source>
</evidence>
<feature type="compositionally biased region" description="Polar residues" evidence="1">
    <location>
        <begin position="546"/>
        <end position="556"/>
    </location>
</feature>
<name>A0A8H5C939_9AGAR</name>
<feature type="region of interest" description="Disordered" evidence="1">
    <location>
        <begin position="287"/>
        <end position="420"/>
    </location>
</feature>
<reference evidence="2 3" key="1">
    <citation type="journal article" date="2020" name="ISME J.">
        <title>Uncovering the hidden diversity of litter-decomposition mechanisms in mushroom-forming fungi.</title>
        <authorList>
            <person name="Floudas D."/>
            <person name="Bentzer J."/>
            <person name="Ahren D."/>
            <person name="Johansson T."/>
            <person name="Persson P."/>
            <person name="Tunlid A."/>
        </authorList>
    </citation>
    <scope>NUCLEOTIDE SEQUENCE [LARGE SCALE GENOMIC DNA]</scope>
    <source>
        <strain evidence="2 3">CBS 175.51</strain>
    </source>
</reference>
<feature type="compositionally biased region" description="Polar residues" evidence="1">
    <location>
        <begin position="812"/>
        <end position="824"/>
    </location>
</feature>
<feature type="region of interest" description="Disordered" evidence="1">
    <location>
        <begin position="151"/>
        <end position="267"/>
    </location>
</feature>
<dbReference type="Proteomes" id="UP000541558">
    <property type="component" value="Unassembled WGS sequence"/>
</dbReference>
<feature type="compositionally biased region" description="Pro residues" evidence="1">
    <location>
        <begin position="399"/>
        <end position="410"/>
    </location>
</feature>
<gene>
    <name evidence="2" type="ORF">D9611_003391</name>
</gene>
<feature type="compositionally biased region" description="Polar residues" evidence="1">
    <location>
        <begin position="508"/>
        <end position="522"/>
    </location>
</feature>
<dbReference type="EMBL" id="JAACJK010000057">
    <property type="protein sequence ID" value="KAF5337401.1"/>
    <property type="molecule type" value="Genomic_DNA"/>
</dbReference>
<feature type="compositionally biased region" description="Polar residues" evidence="1">
    <location>
        <begin position="306"/>
        <end position="316"/>
    </location>
</feature>